<dbReference type="STRING" id="246196.MSMEG_4419"/>
<dbReference type="PANTHER" id="PTHR43975:SF2">
    <property type="entry name" value="EG:BACR7A4.14 PROTEIN-RELATED"/>
    <property type="match status" value="1"/>
</dbReference>
<dbReference type="PATRIC" id="fig|246196.19.peg.4333"/>
<keyword evidence="1" id="KW-0560">Oxidoreductase</keyword>
<sequence>MIYERIRAVGGEFEGKKVVVVGGSAGMGRQAALDIVDRGGSAVVIGRSKRRVDDTVADVKSRGGQAWGIAAELTDRAAVADVQTALSEHHGDATLMVNAAGFFVPKPFLDYDAESYDSYLDLNYALFFLTQTVVAGMVAQTVGGSIVNIGSMWAHQAIGATPSTAYSMQKAALHALTHNLAIELAGNGIRVNAVAPAVVKTPLYEKFIPADEIDATLATFAPMHPLGRVGTPADVANAITFLLSDQADWITGAILNVDGGVMAGRN</sequence>
<dbReference type="PRINTS" id="PR00081">
    <property type="entry name" value="GDHRDH"/>
</dbReference>
<dbReference type="PaxDb" id="246196-MSMEI_4310"/>
<proteinExistence type="predicted"/>
<accession>A0R0K6</accession>
<dbReference type="EMBL" id="CP000480">
    <property type="protein sequence ID" value="ABK75286.1"/>
    <property type="molecule type" value="Genomic_DNA"/>
</dbReference>
<dbReference type="eggNOG" id="COG1028">
    <property type="taxonomic scope" value="Bacteria"/>
</dbReference>
<name>A0R0K6_MYCS2</name>
<gene>
    <name evidence="2" type="ordered locus">MSMEG_4419</name>
</gene>
<dbReference type="AlphaFoldDB" id="A0R0K6"/>
<dbReference type="Pfam" id="PF13561">
    <property type="entry name" value="adh_short_C2"/>
    <property type="match status" value="1"/>
</dbReference>
<dbReference type="KEGG" id="msm:MSMEG_4419"/>
<dbReference type="CDD" id="cd05233">
    <property type="entry name" value="SDR_c"/>
    <property type="match status" value="1"/>
</dbReference>
<protein>
    <submittedName>
        <fullName evidence="2">Glucose-1-dehydrogenase</fullName>
    </submittedName>
</protein>
<dbReference type="GO" id="GO:0016491">
    <property type="term" value="F:oxidoreductase activity"/>
    <property type="evidence" value="ECO:0007669"/>
    <property type="project" value="UniProtKB-KW"/>
</dbReference>
<keyword evidence="3" id="KW-1185">Reference proteome</keyword>
<dbReference type="FunFam" id="3.40.50.720:FF:000084">
    <property type="entry name" value="Short-chain dehydrogenase reductase"/>
    <property type="match status" value="1"/>
</dbReference>
<reference evidence="2 3" key="1">
    <citation type="submission" date="2006-10" db="EMBL/GenBank/DDBJ databases">
        <authorList>
            <person name="Fleischmann R.D."/>
            <person name="Dodson R.J."/>
            <person name="Haft D.H."/>
            <person name="Merkel J.S."/>
            <person name="Nelson W.C."/>
            <person name="Fraser C.M."/>
        </authorList>
    </citation>
    <scope>NUCLEOTIDE SEQUENCE [LARGE SCALE GENOMIC DNA]</scope>
    <source>
        <strain evidence="3">ATCC 700084 / mc(2)155</strain>
    </source>
</reference>
<dbReference type="OrthoDB" id="517007at2"/>
<dbReference type="InterPro" id="IPR002347">
    <property type="entry name" value="SDR_fam"/>
</dbReference>
<dbReference type="PANTHER" id="PTHR43975">
    <property type="entry name" value="ZGC:101858"/>
    <property type="match status" value="1"/>
</dbReference>
<dbReference type="Gene3D" id="3.40.50.720">
    <property type="entry name" value="NAD(P)-binding Rossmann-like Domain"/>
    <property type="match status" value="1"/>
</dbReference>
<dbReference type="InterPro" id="IPR036291">
    <property type="entry name" value="NAD(P)-bd_dom_sf"/>
</dbReference>
<evidence type="ECO:0000313" key="3">
    <source>
        <dbReference type="Proteomes" id="UP000000757"/>
    </source>
</evidence>
<dbReference type="PRINTS" id="PR00080">
    <property type="entry name" value="SDRFAMILY"/>
</dbReference>
<dbReference type="SUPFAM" id="SSF51735">
    <property type="entry name" value="NAD(P)-binding Rossmann-fold domains"/>
    <property type="match status" value="1"/>
</dbReference>
<dbReference type="Proteomes" id="UP000000757">
    <property type="component" value="Chromosome"/>
</dbReference>
<evidence type="ECO:0000256" key="1">
    <source>
        <dbReference type="ARBA" id="ARBA00023002"/>
    </source>
</evidence>
<evidence type="ECO:0000313" key="2">
    <source>
        <dbReference type="EMBL" id="ABK75286.1"/>
    </source>
</evidence>
<organism evidence="2 3">
    <name type="scientific">Mycolicibacterium smegmatis (strain ATCC 700084 / mc(2)155)</name>
    <name type="common">Mycobacterium smegmatis</name>
    <dbReference type="NCBI Taxonomy" id="246196"/>
    <lineage>
        <taxon>Bacteria</taxon>
        <taxon>Bacillati</taxon>
        <taxon>Actinomycetota</taxon>
        <taxon>Actinomycetes</taxon>
        <taxon>Mycobacteriales</taxon>
        <taxon>Mycobacteriaceae</taxon>
        <taxon>Mycolicibacterium</taxon>
    </lineage>
</organism>